<evidence type="ECO:0000256" key="4">
    <source>
        <dbReference type="ARBA" id="ARBA00022942"/>
    </source>
</evidence>
<keyword evidence="4 7" id="KW-0647">Proteasome</keyword>
<dbReference type="SUPFAM" id="SSF48371">
    <property type="entry name" value="ARM repeat"/>
    <property type="match status" value="3"/>
</dbReference>
<evidence type="ECO:0000313" key="7">
    <source>
        <dbReference type="EMBL" id="KAJ8099180.1"/>
    </source>
</evidence>
<accession>A0AAD7QQ47</accession>
<organism evidence="7 8">
    <name type="scientific">Lipomyces tetrasporus</name>
    <dbReference type="NCBI Taxonomy" id="54092"/>
    <lineage>
        <taxon>Eukaryota</taxon>
        <taxon>Fungi</taxon>
        <taxon>Dikarya</taxon>
        <taxon>Ascomycota</taxon>
        <taxon>Saccharomycotina</taxon>
        <taxon>Lipomycetes</taxon>
        <taxon>Lipomycetales</taxon>
        <taxon>Lipomycetaceae</taxon>
        <taxon>Lipomyces</taxon>
    </lineage>
</organism>
<dbReference type="InterPro" id="IPR055443">
    <property type="entry name" value="HEAT_ECM29"/>
</dbReference>
<keyword evidence="3" id="KW-0677">Repeat</keyword>
<keyword evidence="8" id="KW-1185">Reference proteome</keyword>
<dbReference type="Proteomes" id="UP001217417">
    <property type="component" value="Unassembled WGS sequence"/>
</dbReference>
<evidence type="ECO:0000256" key="3">
    <source>
        <dbReference type="ARBA" id="ARBA00022737"/>
    </source>
</evidence>
<proteinExistence type="predicted"/>
<dbReference type="Pfam" id="PF13001">
    <property type="entry name" value="ECM29_N"/>
    <property type="match status" value="1"/>
</dbReference>
<gene>
    <name evidence="7" type="ORF">POJ06DRAFT_256227</name>
</gene>
<dbReference type="RefSeq" id="XP_056042630.1">
    <property type="nucleotide sequence ID" value="XM_056187995.1"/>
</dbReference>
<dbReference type="GO" id="GO:0060090">
    <property type="term" value="F:molecular adaptor activity"/>
    <property type="evidence" value="ECO:0007669"/>
    <property type="project" value="InterPro"/>
</dbReference>
<dbReference type="InterPro" id="IPR011989">
    <property type="entry name" value="ARM-like"/>
</dbReference>
<dbReference type="PANTHER" id="PTHR23346:SF19">
    <property type="entry name" value="PROTEASOME ADAPTER AND SCAFFOLD PROTEIN ECM29"/>
    <property type="match status" value="1"/>
</dbReference>
<dbReference type="GO" id="GO:0043248">
    <property type="term" value="P:proteasome assembly"/>
    <property type="evidence" value="ECO:0007669"/>
    <property type="project" value="InterPro"/>
</dbReference>
<sequence>MASAELALVNKVEMRIALADTDEKLEALLKVYLAPLLLKLASPHEVVRNKVVSICNHINTRIKSNAISLPTETLLVQFRNPKVEWDSILMRNFCLMYIQIAVDRITREQQNDILPQVIQGISTYERQFQKSLFAIVLKLLPQWNSPERGSREEDLLREKLGFDKAAQDAQFLSKHFTAVMLLNLSVFSTPEQMTALSCPGVPPSEFEFITSNAKETITPVQLLQMKRAILKFVPGAFTDYEKFWPCLVGSQDNASEIYSLAEDLLRKITIDYEREDVVSGLYGLFLGHEGAPPVTVKLRTRILQLLCKSSRAANMPTQMVQMIETGISSDSPKERMAAIEFANWTAKLASSDVLAPIAVNITKNLQSWIKASGWPTARTTNVQERTLRGFAYEAIGSLAKRAPEIFRHSLDVITFLFSSLKDEHPEMRNSVQESLSTLIPVLTQFDQDTLSKLRTLLLNQMNLGPEYPNCQYLALRYCIAALPFSDPAARYICIQGLDPTNRADIVAEAKKGLHPYWFRRIHRPEYKFSAEDFNDAEYAFPEFSDMVSFLMDSWTAKSDRSIVLISHDPPPDLIPSLQFLRQILFMKALESNTKISIIDEGWEHKLDEAIALDDGARANVQELLARWWSEDSPLQTFIKFAFNGFLSQRPGLLPAGEIWLELLSLGSDDIVSGWKLVSAVGVPFLESLIVSHNLEIRLLAAHAVGILGSATTDDNVKELAHTFMQFSADDAASFPQKHGSIVSLGYLLSRLNLRGRLATIPGQLIGDYFQILLKILDKQGVSPLRDACIAAISQLGAYKVLSTCSSDDITKTAELLLQIVKQTSSERALLAFGNLSISLPDAEARLKAADSIYALHESQQIEFLFSSGEALSIVAAGWGSMALRRSLDIQGLQPDFDRSDILDGVLDKVLELCKSTKPSLKRGSCIWLLSLLQFCGHLQPVLNRLKLIHFAFLGFLGDRDDLVQESASRGLTLVYEKGDYNLKDDLLRSLVQSFTSDIRNPETASTISAETQLFDPGVLNTGDGSVSTYKDILSLAAEAGDPSLIYKFMSLASSSAIWSTRRGAAFGLGSILSKASLNDILASNPRLGKNLVPKLYRYRYDPNLAVQQSMKDIWNALISDSSEVIDSQFDDILEELLKRIGDREWRVRQASCAALQDLLDGAQLQKYESSLERIWLMSFRALDDIKESVRVQAISLCRNLANSLVRTVESGASQQRATAMLQTLLPFLLGNAGLQSQAAEVQASSLDTLLKLVQKSGVALRPFIPTLVDELLGLLSTLEPQAINYIALNADKYGLTGNAIDATRLASIRNSPMMDAVDKCIDLLDADTMTELVPKLQATIRKSVGLPSKVAISRVLVTMVIRHIDLIRPYADRFLKAITPQLSDRNDTVATSYAATAGYLCRVATNGKVLELVDTAERMYFETEDERSRVISGSIINAISKHASDKFTALASSILPFVYVAQHDPEKAIKNTFANVWTDNTGGVGAIKLYFPEILSLASLHLESRQWRVRQTAALSVADASNAVGHQISDTSRLFEVLIKASSGRSWVGKEKVLEALASLSVKMKGYVRREVELNDKLFKLFLAESRRNNEEYRVHAAKTLEKFCREFDLPVPAED</sequence>
<evidence type="ECO:0000259" key="6">
    <source>
        <dbReference type="Pfam" id="PF24492"/>
    </source>
</evidence>
<dbReference type="EMBL" id="JARPMG010000007">
    <property type="protein sequence ID" value="KAJ8099180.1"/>
    <property type="molecule type" value="Genomic_DNA"/>
</dbReference>
<protein>
    <submittedName>
        <fullName evidence="7">Proteasome stabiliser-domain-containing protein</fullName>
    </submittedName>
</protein>
<dbReference type="Gene3D" id="1.25.10.10">
    <property type="entry name" value="Leucine-rich Repeat Variant"/>
    <property type="match status" value="4"/>
</dbReference>
<dbReference type="PANTHER" id="PTHR23346">
    <property type="entry name" value="TRANSLATIONAL ACTIVATOR GCN1-RELATED"/>
    <property type="match status" value="1"/>
</dbReference>
<dbReference type="InterPro" id="IPR016024">
    <property type="entry name" value="ARM-type_fold"/>
</dbReference>
<evidence type="ECO:0000256" key="2">
    <source>
        <dbReference type="ARBA" id="ARBA00022490"/>
    </source>
</evidence>
<reference evidence="7" key="1">
    <citation type="submission" date="2023-03" db="EMBL/GenBank/DDBJ databases">
        <title>Near-Complete genome sequence of Lipomyces tetrasporous NRRL Y-64009, an oleaginous yeast capable of growing on lignocellulosic hydrolysates.</title>
        <authorList>
            <consortium name="Lawrence Berkeley National Laboratory"/>
            <person name="Jagtap S.S."/>
            <person name="Liu J.-J."/>
            <person name="Walukiewicz H.E."/>
            <person name="Pangilinan J."/>
            <person name="Lipzen A."/>
            <person name="Ahrendt S."/>
            <person name="Koriabine M."/>
            <person name="Cobaugh K."/>
            <person name="Salamov A."/>
            <person name="Yoshinaga Y."/>
            <person name="Ng V."/>
            <person name="Daum C."/>
            <person name="Grigoriev I.V."/>
            <person name="Slininger P.J."/>
            <person name="Dien B.S."/>
            <person name="Jin Y.-S."/>
            <person name="Rao C.V."/>
        </authorList>
    </citation>
    <scope>NUCLEOTIDE SEQUENCE</scope>
    <source>
        <strain evidence="7">NRRL Y-64009</strain>
    </source>
</reference>
<evidence type="ECO:0000259" key="5">
    <source>
        <dbReference type="Pfam" id="PF13001"/>
    </source>
</evidence>
<feature type="domain" description="Proteasome component Ecm29 N-terminal" evidence="5">
    <location>
        <begin position="9"/>
        <end position="495"/>
    </location>
</feature>
<dbReference type="GO" id="GO:0005737">
    <property type="term" value="C:cytoplasm"/>
    <property type="evidence" value="ECO:0007669"/>
    <property type="project" value="UniProtKB-SubCell"/>
</dbReference>
<keyword evidence="2" id="KW-0963">Cytoplasm</keyword>
<dbReference type="GO" id="GO:0005634">
    <property type="term" value="C:nucleus"/>
    <property type="evidence" value="ECO:0007669"/>
    <property type="project" value="TreeGrafter"/>
</dbReference>
<dbReference type="GO" id="GO:0036503">
    <property type="term" value="P:ERAD pathway"/>
    <property type="evidence" value="ECO:0007669"/>
    <property type="project" value="TreeGrafter"/>
</dbReference>
<comment type="caution">
    <text evidence="7">The sequence shown here is derived from an EMBL/GenBank/DDBJ whole genome shotgun (WGS) entry which is preliminary data.</text>
</comment>
<evidence type="ECO:0000313" key="8">
    <source>
        <dbReference type="Proteomes" id="UP001217417"/>
    </source>
</evidence>
<name>A0AAD7QQ47_9ASCO</name>
<comment type="subcellular location">
    <subcellularLocation>
        <location evidence="1">Cytoplasm</location>
    </subcellularLocation>
</comment>
<dbReference type="GO" id="GO:0000502">
    <property type="term" value="C:proteasome complex"/>
    <property type="evidence" value="ECO:0007669"/>
    <property type="project" value="UniProtKB-KW"/>
</dbReference>
<dbReference type="GeneID" id="80883161"/>
<evidence type="ECO:0000256" key="1">
    <source>
        <dbReference type="ARBA" id="ARBA00004496"/>
    </source>
</evidence>
<dbReference type="Pfam" id="PF24492">
    <property type="entry name" value="HEAT_ECM29"/>
    <property type="match status" value="1"/>
</dbReference>
<dbReference type="InterPro" id="IPR024372">
    <property type="entry name" value="Ecm29_N"/>
</dbReference>
<feature type="domain" description="Proteasome adapter and scaffold protein ECM29 HEAT-repeat" evidence="6">
    <location>
        <begin position="1260"/>
        <end position="1421"/>
    </location>
</feature>